<dbReference type="Gene3D" id="3.40.50.300">
    <property type="entry name" value="P-loop containing nucleotide triphosphate hydrolases"/>
    <property type="match status" value="1"/>
</dbReference>
<proteinExistence type="predicted"/>
<dbReference type="Proteomes" id="UP000663889">
    <property type="component" value="Unassembled WGS sequence"/>
</dbReference>
<dbReference type="AlphaFoldDB" id="A0A815JBW9"/>
<dbReference type="Proteomes" id="UP000663823">
    <property type="component" value="Unassembled WGS sequence"/>
</dbReference>
<reference evidence="1" key="1">
    <citation type="submission" date="2021-02" db="EMBL/GenBank/DDBJ databases">
        <authorList>
            <person name="Nowell W R."/>
        </authorList>
    </citation>
    <scope>NUCLEOTIDE SEQUENCE</scope>
</reference>
<dbReference type="InterPro" id="IPR027417">
    <property type="entry name" value="P-loop_NTPase"/>
</dbReference>
<evidence type="ECO:0008006" key="4">
    <source>
        <dbReference type="Google" id="ProtNLM"/>
    </source>
</evidence>
<organism evidence="1 3">
    <name type="scientific">Rotaria sordida</name>
    <dbReference type="NCBI Taxonomy" id="392033"/>
    <lineage>
        <taxon>Eukaryota</taxon>
        <taxon>Metazoa</taxon>
        <taxon>Spiralia</taxon>
        <taxon>Gnathifera</taxon>
        <taxon>Rotifera</taxon>
        <taxon>Eurotatoria</taxon>
        <taxon>Bdelloidea</taxon>
        <taxon>Philodinida</taxon>
        <taxon>Philodinidae</taxon>
        <taxon>Rotaria</taxon>
    </lineage>
</organism>
<gene>
    <name evidence="2" type="ORF">OTI717_LOCUS29735</name>
    <name evidence="1" type="ORF">SEV965_LOCUS30209</name>
</gene>
<dbReference type="EMBL" id="CAJNOU010003209">
    <property type="protein sequence ID" value="CAF1377128.1"/>
    <property type="molecule type" value="Genomic_DNA"/>
</dbReference>
<evidence type="ECO:0000313" key="2">
    <source>
        <dbReference type="EMBL" id="CAF4014360.1"/>
    </source>
</evidence>
<accession>A0A815JBW9</accession>
<dbReference type="SUPFAM" id="SSF52540">
    <property type="entry name" value="P-loop containing nucleoside triphosphate hydrolases"/>
    <property type="match status" value="1"/>
</dbReference>
<evidence type="ECO:0000313" key="3">
    <source>
        <dbReference type="Proteomes" id="UP000663889"/>
    </source>
</evidence>
<protein>
    <recommendedName>
        <fullName evidence="4">Sulfotransferase</fullName>
    </recommendedName>
</protein>
<dbReference type="Pfam" id="PF13469">
    <property type="entry name" value="Sulfotransfer_3"/>
    <property type="match status" value="1"/>
</dbReference>
<sequence>MSTSNQIEIDKWVYDNTNKSYAYEYHEMFLRMLNSVDPPKSHWLLKWPFHSVNLDTVFARYPNAAVVMCHRRLDEVLPSFFRLIRTTAGSSFNETDARVSTALKT</sequence>
<evidence type="ECO:0000313" key="1">
    <source>
        <dbReference type="EMBL" id="CAF1377128.1"/>
    </source>
</evidence>
<comment type="caution">
    <text evidence="1">The sequence shown here is derived from an EMBL/GenBank/DDBJ whole genome shotgun (WGS) entry which is preliminary data.</text>
</comment>
<name>A0A815JBW9_9BILA</name>
<dbReference type="EMBL" id="CAJOAX010007632">
    <property type="protein sequence ID" value="CAF4014360.1"/>
    <property type="molecule type" value="Genomic_DNA"/>
</dbReference>